<reference evidence="6" key="1">
    <citation type="submission" date="2025-08" db="UniProtKB">
        <authorList>
            <consortium name="RefSeq"/>
        </authorList>
    </citation>
    <scope>IDENTIFICATION</scope>
</reference>
<keyword evidence="1" id="KW-0479">Metal-binding</keyword>
<dbReference type="Pfam" id="PF13499">
    <property type="entry name" value="EF-hand_7"/>
    <property type="match status" value="1"/>
</dbReference>
<dbReference type="OrthoDB" id="444540at2759"/>
<dbReference type="GeneID" id="106744845"/>
<proteinExistence type="predicted"/>
<evidence type="ECO:0000313" key="6">
    <source>
        <dbReference type="RefSeq" id="XP_014475429.1"/>
    </source>
</evidence>
<dbReference type="Pfam" id="PF13202">
    <property type="entry name" value="EF-hand_5"/>
    <property type="match status" value="1"/>
</dbReference>
<dbReference type="InterPro" id="IPR002048">
    <property type="entry name" value="EF_hand_dom"/>
</dbReference>
<dbReference type="PANTHER" id="PTHR34524">
    <property type="entry name" value="CALCYPHOSIN"/>
    <property type="match status" value="1"/>
</dbReference>
<dbReference type="Gene3D" id="1.10.238.10">
    <property type="entry name" value="EF-hand"/>
    <property type="match status" value="2"/>
</dbReference>
<dbReference type="CDD" id="cd00051">
    <property type="entry name" value="EFh"/>
    <property type="match status" value="1"/>
</dbReference>
<feature type="domain" description="EF-hand" evidence="4">
    <location>
        <begin position="156"/>
        <end position="191"/>
    </location>
</feature>
<accession>A0A6P3XC07</accession>
<dbReference type="GO" id="GO:0005509">
    <property type="term" value="F:calcium ion binding"/>
    <property type="evidence" value="ECO:0007669"/>
    <property type="project" value="InterPro"/>
</dbReference>
<feature type="domain" description="EF-hand" evidence="4">
    <location>
        <begin position="192"/>
        <end position="227"/>
    </location>
</feature>
<protein>
    <submittedName>
        <fullName evidence="6">Calcyphosin-like protein isoform X2</fullName>
    </submittedName>
</protein>
<evidence type="ECO:0000259" key="4">
    <source>
        <dbReference type="PROSITE" id="PS50222"/>
    </source>
</evidence>
<evidence type="ECO:0000256" key="3">
    <source>
        <dbReference type="ARBA" id="ARBA00022837"/>
    </source>
</evidence>
<dbReference type="Proteomes" id="UP000515204">
    <property type="component" value="Unplaced"/>
</dbReference>
<dbReference type="InterPro" id="IPR011992">
    <property type="entry name" value="EF-hand-dom_pair"/>
</dbReference>
<dbReference type="SUPFAM" id="SSF47473">
    <property type="entry name" value="EF-hand"/>
    <property type="match status" value="1"/>
</dbReference>
<gene>
    <name evidence="6" type="primary">LOC106744845</name>
</gene>
<dbReference type="InterPro" id="IPR018247">
    <property type="entry name" value="EF_Hand_1_Ca_BS"/>
</dbReference>
<name>A0A6P3XC07_DINQU</name>
<dbReference type="InterPro" id="IPR051581">
    <property type="entry name" value="Ca-bind"/>
</dbReference>
<dbReference type="PANTHER" id="PTHR34524:SF6">
    <property type="entry name" value="CALCYPHOSINE LIKE"/>
    <property type="match status" value="1"/>
</dbReference>
<evidence type="ECO:0000256" key="2">
    <source>
        <dbReference type="ARBA" id="ARBA00022737"/>
    </source>
</evidence>
<dbReference type="AlphaFoldDB" id="A0A6P3XC07"/>
<evidence type="ECO:0000313" key="5">
    <source>
        <dbReference type="Proteomes" id="UP000515204"/>
    </source>
</evidence>
<organism evidence="5 6">
    <name type="scientific">Dinoponera quadriceps</name>
    <name type="common">South American ant</name>
    <dbReference type="NCBI Taxonomy" id="609295"/>
    <lineage>
        <taxon>Eukaryota</taxon>
        <taxon>Metazoa</taxon>
        <taxon>Ecdysozoa</taxon>
        <taxon>Arthropoda</taxon>
        <taxon>Hexapoda</taxon>
        <taxon>Insecta</taxon>
        <taxon>Pterygota</taxon>
        <taxon>Neoptera</taxon>
        <taxon>Endopterygota</taxon>
        <taxon>Hymenoptera</taxon>
        <taxon>Apocrita</taxon>
        <taxon>Aculeata</taxon>
        <taxon>Formicoidea</taxon>
        <taxon>Formicidae</taxon>
        <taxon>Ponerinae</taxon>
        <taxon>Ponerini</taxon>
        <taxon>Dinoponera</taxon>
    </lineage>
</organism>
<sequence length="288" mass="32864">MHVVGRICDNNDRMREWFDDKVPSLGPLSSRRLRDLRCVVQRSAIRRSLRRAQFGDAFCVAINEAKSETEDGATPMFSLRPQSATTRKEIEMINKCQRAVHNTTDCMEKLRLLCLARGANGILGLGRAFRRMDDDGNKKLNLEEFTKGLEETGLELSEDEVNEVFRKFDTDEDGNITVDEFIVGIRPEMSQCRKNVVEQAFQKLDKTGDGQITIDDLKGVYNVKCHPRYISGEESEESILNKFLANFEQGVADGIVTEEEFMNYYSAISASIDHDAYFDLMMRNAYKL</sequence>
<evidence type="ECO:0000256" key="1">
    <source>
        <dbReference type="ARBA" id="ARBA00022723"/>
    </source>
</evidence>
<feature type="domain" description="EF-hand" evidence="4">
    <location>
        <begin position="120"/>
        <end position="155"/>
    </location>
</feature>
<dbReference type="RefSeq" id="XP_014475429.1">
    <property type="nucleotide sequence ID" value="XM_014619943.1"/>
</dbReference>
<keyword evidence="3" id="KW-0106">Calcium</keyword>
<dbReference type="PROSITE" id="PS50222">
    <property type="entry name" value="EF_HAND_2"/>
    <property type="match status" value="3"/>
</dbReference>
<dbReference type="PROSITE" id="PS00018">
    <property type="entry name" value="EF_HAND_1"/>
    <property type="match status" value="2"/>
</dbReference>
<dbReference type="SMART" id="SM00054">
    <property type="entry name" value="EFh"/>
    <property type="match status" value="3"/>
</dbReference>
<keyword evidence="2" id="KW-0677">Repeat</keyword>
<keyword evidence="5" id="KW-1185">Reference proteome</keyword>